<reference evidence="2" key="1">
    <citation type="journal article" date="2017" name="Nature">
        <title>The sunflower genome provides insights into oil metabolism, flowering and Asterid evolution.</title>
        <authorList>
            <person name="Badouin H."/>
            <person name="Gouzy J."/>
            <person name="Grassa C.J."/>
            <person name="Murat F."/>
            <person name="Staton S.E."/>
            <person name="Cottret L."/>
            <person name="Lelandais-Briere C."/>
            <person name="Owens G.L."/>
            <person name="Carrere S."/>
            <person name="Mayjonade B."/>
            <person name="Legrand L."/>
            <person name="Gill N."/>
            <person name="Kane N.C."/>
            <person name="Bowers J.E."/>
            <person name="Hubner S."/>
            <person name="Bellec A."/>
            <person name="Berard A."/>
            <person name="Berges H."/>
            <person name="Blanchet N."/>
            <person name="Boniface M.C."/>
            <person name="Brunel D."/>
            <person name="Catrice O."/>
            <person name="Chaidir N."/>
            <person name="Claudel C."/>
            <person name="Donnadieu C."/>
            <person name="Faraut T."/>
            <person name="Fievet G."/>
            <person name="Helmstetter N."/>
            <person name="King M."/>
            <person name="Knapp S.J."/>
            <person name="Lai Z."/>
            <person name="Le Paslier M.C."/>
            <person name="Lippi Y."/>
            <person name="Lorenzon L."/>
            <person name="Mandel J.R."/>
            <person name="Marage G."/>
            <person name="Marchand G."/>
            <person name="Marquand E."/>
            <person name="Bret-Mestries E."/>
            <person name="Morien E."/>
            <person name="Nambeesan S."/>
            <person name="Nguyen T."/>
            <person name="Pegot-Espagnet P."/>
            <person name="Pouilly N."/>
            <person name="Raftis F."/>
            <person name="Sallet E."/>
            <person name="Schiex T."/>
            <person name="Thomas J."/>
            <person name="Vandecasteele C."/>
            <person name="Vares D."/>
            <person name="Vear F."/>
            <person name="Vautrin S."/>
            <person name="Crespi M."/>
            <person name="Mangin B."/>
            <person name="Burke J.M."/>
            <person name="Salse J."/>
            <person name="Munos S."/>
            <person name="Vincourt P."/>
            <person name="Rieseberg L.H."/>
            <person name="Langlade N.B."/>
        </authorList>
    </citation>
    <scope>NUCLEOTIDE SEQUENCE</scope>
    <source>
        <tissue evidence="2">Leaves</tissue>
    </source>
</reference>
<keyword evidence="3" id="KW-1185">Reference proteome</keyword>
<protein>
    <submittedName>
        <fullName evidence="2">Cucumisin</fullName>
        <ecNumber evidence="2">3.4.21.25</ecNumber>
    </submittedName>
</protein>
<gene>
    <name evidence="2" type="ORF">HanXRQr2_Chr10g0442791</name>
</gene>
<evidence type="ECO:0000313" key="3">
    <source>
        <dbReference type="Proteomes" id="UP000215914"/>
    </source>
</evidence>
<dbReference type="InterPro" id="IPR037045">
    <property type="entry name" value="S8pro/Inhibitor_I9_sf"/>
</dbReference>
<organism evidence="2 3">
    <name type="scientific">Helianthus annuus</name>
    <name type="common">Common sunflower</name>
    <dbReference type="NCBI Taxonomy" id="4232"/>
    <lineage>
        <taxon>Eukaryota</taxon>
        <taxon>Viridiplantae</taxon>
        <taxon>Streptophyta</taxon>
        <taxon>Embryophyta</taxon>
        <taxon>Tracheophyta</taxon>
        <taxon>Spermatophyta</taxon>
        <taxon>Magnoliopsida</taxon>
        <taxon>eudicotyledons</taxon>
        <taxon>Gunneridae</taxon>
        <taxon>Pentapetalae</taxon>
        <taxon>asterids</taxon>
        <taxon>campanulids</taxon>
        <taxon>Asterales</taxon>
        <taxon>Asteraceae</taxon>
        <taxon>Asteroideae</taxon>
        <taxon>Heliantheae alliance</taxon>
        <taxon>Heliantheae</taxon>
        <taxon>Helianthus</taxon>
    </lineage>
</organism>
<accession>A0A9K3N4V8</accession>
<comment type="caution">
    <text evidence="2">The sequence shown here is derived from an EMBL/GenBank/DDBJ whole genome shotgun (WGS) entry which is preliminary data.</text>
</comment>
<reference evidence="2" key="2">
    <citation type="submission" date="2020-06" db="EMBL/GenBank/DDBJ databases">
        <title>Helianthus annuus Genome sequencing and assembly Release 2.</title>
        <authorList>
            <person name="Gouzy J."/>
            <person name="Langlade N."/>
            <person name="Munos S."/>
        </authorList>
    </citation>
    <scope>NUCLEOTIDE SEQUENCE</scope>
    <source>
        <tissue evidence="2">Leaves</tissue>
    </source>
</reference>
<dbReference type="EC" id="3.4.21.25" evidence="2"/>
<sequence length="41" mass="4656">MRYINGFAAMLEDAEAVKIAKHPRVVSVFLNKGRKLHTTRS</sequence>
<name>A0A9K3N4V8_HELAN</name>
<evidence type="ECO:0000313" key="2">
    <source>
        <dbReference type="EMBL" id="KAF5786593.1"/>
    </source>
</evidence>
<proteinExistence type="predicted"/>
<dbReference type="Proteomes" id="UP000215914">
    <property type="component" value="Unassembled WGS sequence"/>
</dbReference>
<dbReference type="Gene3D" id="3.30.70.80">
    <property type="entry name" value="Peptidase S8 propeptide/proteinase inhibitor I9"/>
    <property type="match status" value="1"/>
</dbReference>
<dbReference type="GO" id="GO:0016787">
    <property type="term" value="F:hydrolase activity"/>
    <property type="evidence" value="ECO:0007669"/>
    <property type="project" value="UniProtKB-KW"/>
</dbReference>
<dbReference type="EMBL" id="MNCJ02000325">
    <property type="protein sequence ID" value="KAF5786593.1"/>
    <property type="molecule type" value="Genomic_DNA"/>
</dbReference>
<feature type="domain" description="Inhibitor I9" evidence="1">
    <location>
        <begin position="4"/>
        <end position="37"/>
    </location>
</feature>
<dbReference type="AlphaFoldDB" id="A0A9K3N4V8"/>
<dbReference type="Gramene" id="mRNA:HanXRQr2_Chr10g0442791">
    <property type="protein sequence ID" value="mRNA:HanXRQr2_Chr10g0442791"/>
    <property type="gene ID" value="HanXRQr2_Chr10g0442791"/>
</dbReference>
<dbReference type="InterPro" id="IPR010259">
    <property type="entry name" value="S8pro/Inhibitor_I9"/>
</dbReference>
<evidence type="ECO:0000259" key="1">
    <source>
        <dbReference type="Pfam" id="PF05922"/>
    </source>
</evidence>
<keyword evidence="2" id="KW-0378">Hydrolase</keyword>
<dbReference type="Pfam" id="PF05922">
    <property type="entry name" value="Inhibitor_I9"/>
    <property type="match status" value="1"/>
</dbReference>